<feature type="region of interest" description="Disordered" evidence="1">
    <location>
        <begin position="241"/>
        <end position="278"/>
    </location>
</feature>
<dbReference type="SMART" id="SM00409">
    <property type="entry name" value="IG"/>
    <property type="match status" value="2"/>
</dbReference>
<dbReference type="GO" id="GO:0050808">
    <property type="term" value="P:synapse organization"/>
    <property type="evidence" value="ECO:0007669"/>
    <property type="project" value="TreeGrafter"/>
</dbReference>
<dbReference type="Proteomes" id="UP000735302">
    <property type="component" value="Unassembled WGS sequence"/>
</dbReference>
<dbReference type="PANTHER" id="PTHR23279:SF36">
    <property type="entry name" value="DEFECTIVE PROBOSCIS EXTENSION RESPONSE 9, ISOFORM A"/>
    <property type="match status" value="1"/>
</dbReference>
<dbReference type="Pfam" id="PF13927">
    <property type="entry name" value="Ig_3"/>
    <property type="match status" value="1"/>
</dbReference>
<comment type="caution">
    <text evidence="3">The sequence shown here is derived from an EMBL/GenBank/DDBJ whole genome shotgun (WGS) entry which is preliminary data.</text>
</comment>
<keyword evidence="4" id="KW-1185">Reference proteome</keyword>
<dbReference type="InterPro" id="IPR003599">
    <property type="entry name" value="Ig_sub"/>
</dbReference>
<dbReference type="GO" id="GO:0032589">
    <property type="term" value="C:neuron projection membrane"/>
    <property type="evidence" value="ECO:0007669"/>
    <property type="project" value="TreeGrafter"/>
</dbReference>
<dbReference type="InterPro" id="IPR013783">
    <property type="entry name" value="Ig-like_fold"/>
</dbReference>
<feature type="compositionally biased region" description="Basic and acidic residues" evidence="1">
    <location>
        <begin position="241"/>
        <end position="263"/>
    </location>
</feature>
<dbReference type="Gene3D" id="2.60.40.10">
    <property type="entry name" value="Immunoglobulins"/>
    <property type="match status" value="2"/>
</dbReference>
<sequence>MPAFLNRPNNVTAVVGSDVILPCAIKNLGPKSVVWRKTTKPNPISIGEFVFDPDKRYSVNRSDRFIDSRSNSFIHVNPVWNLLVTNVDFHHAGTYQCQISTLETISRNITLNVVDGSQFPVPPHSHPILSAEDHSPPIKAPKGISLTGTDYAEKGAVIDLNCTATAIDYRPKGLDWFKDGTRLKQGGRRLITDQYMGDANVVHSRLEIQRVTMSDAGTYVCRFSQQHVESIKVIVLNTESSNKRRGTDDDPESERSDNHRDEDFYGPESSHRKHSDRDTAHISCPSLMVSFCLASLALVLT</sequence>
<organism evidence="3 4">
    <name type="scientific">Plakobranchus ocellatus</name>
    <dbReference type="NCBI Taxonomy" id="259542"/>
    <lineage>
        <taxon>Eukaryota</taxon>
        <taxon>Metazoa</taxon>
        <taxon>Spiralia</taxon>
        <taxon>Lophotrochozoa</taxon>
        <taxon>Mollusca</taxon>
        <taxon>Gastropoda</taxon>
        <taxon>Heterobranchia</taxon>
        <taxon>Euthyneura</taxon>
        <taxon>Panpulmonata</taxon>
        <taxon>Sacoglossa</taxon>
        <taxon>Placobranchoidea</taxon>
        <taxon>Plakobranchidae</taxon>
        <taxon>Plakobranchus</taxon>
    </lineage>
</organism>
<feature type="domain" description="Ig-like" evidence="2">
    <location>
        <begin position="2"/>
        <end position="110"/>
    </location>
</feature>
<dbReference type="InterPro" id="IPR007110">
    <property type="entry name" value="Ig-like_dom"/>
</dbReference>
<protein>
    <submittedName>
        <fullName evidence="3">Roundabout-like protein 1</fullName>
    </submittedName>
</protein>
<evidence type="ECO:0000313" key="3">
    <source>
        <dbReference type="EMBL" id="GFO44766.1"/>
    </source>
</evidence>
<dbReference type="PROSITE" id="PS50835">
    <property type="entry name" value="IG_LIKE"/>
    <property type="match status" value="2"/>
</dbReference>
<dbReference type="InterPro" id="IPR003598">
    <property type="entry name" value="Ig_sub2"/>
</dbReference>
<dbReference type="PANTHER" id="PTHR23279">
    <property type="entry name" value="DEFECTIVE PROBOSCIS EXTENSION RESPONSE DPR -RELATED"/>
    <property type="match status" value="1"/>
</dbReference>
<dbReference type="SUPFAM" id="SSF48726">
    <property type="entry name" value="Immunoglobulin"/>
    <property type="match status" value="2"/>
</dbReference>
<dbReference type="EMBL" id="BLXT01007982">
    <property type="protein sequence ID" value="GFO44766.1"/>
    <property type="molecule type" value="Genomic_DNA"/>
</dbReference>
<name>A0AAV4DKR2_9GAST</name>
<dbReference type="InterPro" id="IPR037448">
    <property type="entry name" value="Zig-8"/>
</dbReference>
<evidence type="ECO:0000259" key="2">
    <source>
        <dbReference type="PROSITE" id="PS50835"/>
    </source>
</evidence>
<dbReference type="InterPro" id="IPR036179">
    <property type="entry name" value="Ig-like_dom_sf"/>
</dbReference>
<accession>A0AAV4DKR2</accession>
<feature type="domain" description="Ig-like" evidence="2">
    <location>
        <begin position="141"/>
        <end position="232"/>
    </location>
</feature>
<evidence type="ECO:0000313" key="4">
    <source>
        <dbReference type="Proteomes" id="UP000735302"/>
    </source>
</evidence>
<dbReference type="SMART" id="SM00408">
    <property type="entry name" value="IGc2"/>
    <property type="match status" value="2"/>
</dbReference>
<evidence type="ECO:0000256" key="1">
    <source>
        <dbReference type="SAM" id="MobiDB-lite"/>
    </source>
</evidence>
<reference evidence="3 4" key="1">
    <citation type="journal article" date="2021" name="Elife">
        <title>Chloroplast acquisition without the gene transfer in kleptoplastic sea slugs, Plakobranchus ocellatus.</title>
        <authorList>
            <person name="Maeda T."/>
            <person name="Takahashi S."/>
            <person name="Yoshida T."/>
            <person name="Shimamura S."/>
            <person name="Takaki Y."/>
            <person name="Nagai Y."/>
            <person name="Toyoda A."/>
            <person name="Suzuki Y."/>
            <person name="Arimoto A."/>
            <person name="Ishii H."/>
            <person name="Satoh N."/>
            <person name="Nishiyama T."/>
            <person name="Hasebe M."/>
            <person name="Maruyama T."/>
            <person name="Minagawa J."/>
            <person name="Obokata J."/>
            <person name="Shigenobu S."/>
        </authorList>
    </citation>
    <scope>NUCLEOTIDE SEQUENCE [LARGE SCALE GENOMIC DNA]</scope>
</reference>
<dbReference type="AlphaFoldDB" id="A0AAV4DKR2"/>
<gene>
    <name evidence="3" type="ORF">PoB_007127100</name>
</gene>
<proteinExistence type="predicted"/>